<evidence type="ECO:0000313" key="2">
    <source>
        <dbReference type="EMBL" id="OKH21225.1"/>
    </source>
</evidence>
<feature type="repeat" description="TPR" evidence="1">
    <location>
        <begin position="141"/>
        <end position="174"/>
    </location>
</feature>
<dbReference type="SUPFAM" id="SSF48452">
    <property type="entry name" value="TPR-like"/>
    <property type="match status" value="1"/>
</dbReference>
<dbReference type="Gene3D" id="2.160.20.80">
    <property type="entry name" value="E3 ubiquitin-protein ligase SopA"/>
    <property type="match status" value="1"/>
</dbReference>
<dbReference type="Pfam" id="PF13414">
    <property type="entry name" value="TPR_11"/>
    <property type="match status" value="1"/>
</dbReference>
<dbReference type="EMBL" id="MRCB01000022">
    <property type="protein sequence ID" value="OKH21225.1"/>
    <property type="molecule type" value="Genomic_DNA"/>
</dbReference>
<dbReference type="PROSITE" id="PS50005">
    <property type="entry name" value="TPR"/>
    <property type="match status" value="1"/>
</dbReference>
<dbReference type="SUPFAM" id="SSF141571">
    <property type="entry name" value="Pentapeptide repeat-like"/>
    <property type="match status" value="1"/>
</dbReference>
<sequence>MKFNLLAIATILSAIGLSIPVRAENLEHIRQLLSTRECSQCELSGAGLVMSNLAGVNLRGANLSGANLSQANLTGADLSGANLAGASLYGANLVGANLAGAILDGTDLRSAYLTNANLIGTKLDTAYVQGAYGIPTYAGSPQQFYGWGLVESKKGNHAAAIEHYNRSLSLDPQFAPAYLARGIANYRLGKQGQAKKDAEMASQLFQKQQNKPGFDASQNFLVTMEAIRQSNQEPEETSGFMRFLQGAASLLLQFLVAF</sequence>
<dbReference type="AlphaFoldDB" id="A0A1U7HCF9"/>
<dbReference type="Proteomes" id="UP000186868">
    <property type="component" value="Unassembled WGS sequence"/>
</dbReference>
<dbReference type="InterPro" id="IPR001646">
    <property type="entry name" value="5peptide_repeat"/>
</dbReference>
<evidence type="ECO:0000256" key="1">
    <source>
        <dbReference type="PROSITE-ProRule" id="PRU00339"/>
    </source>
</evidence>
<dbReference type="InterPro" id="IPR019734">
    <property type="entry name" value="TPR_rpt"/>
</dbReference>
<reference evidence="2 3" key="1">
    <citation type="submission" date="2016-11" db="EMBL/GenBank/DDBJ databases">
        <title>Draft Genome Sequences of Nine Cyanobacterial Strains from Diverse Habitats.</title>
        <authorList>
            <person name="Zhu T."/>
            <person name="Hou S."/>
            <person name="Lu X."/>
            <person name="Hess W.R."/>
        </authorList>
    </citation>
    <scope>NUCLEOTIDE SEQUENCE [LARGE SCALE GENOMIC DNA]</scope>
    <source>
        <strain evidence="2 3">NIES-593</strain>
    </source>
</reference>
<keyword evidence="1" id="KW-0802">TPR repeat</keyword>
<dbReference type="InterPro" id="IPR011990">
    <property type="entry name" value="TPR-like_helical_dom_sf"/>
</dbReference>
<accession>A0A1U7HCF9</accession>
<comment type="caution">
    <text evidence="2">The sequence shown here is derived from an EMBL/GenBank/DDBJ whole genome shotgun (WGS) entry which is preliminary data.</text>
</comment>
<organism evidence="2 3">
    <name type="scientific">Hydrococcus rivularis NIES-593</name>
    <dbReference type="NCBI Taxonomy" id="1921803"/>
    <lineage>
        <taxon>Bacteria</taxon>
        <taxon>Bacillati</taxon>
        <taxon>Cyanobacteriota</taxon>
        <taxon>Cyanophyceae</taxon>
        <taxon>Pleurocapsales</taxon>
        <taxon>Hydrococcaceae</taxon>
        <taxon>Hydrococcus</taxon>
    </lineage>
</organism>
<name>A0A1U7HCF9_9CYAN</name>
<evidence type="ECO:0000313" key="3">
    <source>
        <dbReference type="Proteomes" id="UP000186868"/>
    </source>
</evidence>
<dbReference type="Pfam" id="PF00805">
    <property type="entry name" value="Pentapeptide"/>
    <property type="match status" value="1"/>
</dbReference>
<protein>
    <submittedName>
        <fullName evidence="2">Uncharacterized protein</fullName>
    </submittedName>
</protein>
<dbReference type="RefSeq" id="WP_073600640.1">
    <property type="nucleotide sequence ID" value="NZ_MRCB01000022.1"/>
</dbReference>
<dbReference type="Gene3D" id="1.25.40.10">
    <property type="entry name" value="Tetratricopeptide repeat domain"/>
    <property type="match status" value="1"/>
</dbReference>
<keyword evidence="3" id="KW-1185">Reference proteome</keyword>
<dbReference type="OrthoDB" id="481042at2"/>
<dbReference type="STRING" id="1921803.NIES593_16555"/>
<gene>
    <name evidence="2" type="ORF">NIES593_16555</name>
</gene>
<dbReference type="PANTHER" id="PTHR47200:SF2">
    <property type="entry name" value="THYLAKOID LUMENAL 15 KDA PROTEIN 1, CHLOROPLASTIC"/>
    <property type="match status" value="1"/>
</dbReference>
<proteinExistence type="predicted"/>
<dbReference type="InterPro" id="IPR044213">
    <property type="entry name" value="At2g44920-like"/>
</dbReference>
<dbReference type="SMART" id="SM00028">
    <property type="entry name" value="TPR"/>
    <property type="match status" value="2"/>
</dbReference>
<dbReference type="PANTHER" id="PTHR47200">
    <property type="entry name" value="THYLAKOID LUMENAL 15 KDA PROTEIN 1, CHLOROPLASTIC"/>
    <property type="match status" value="1"/>
</dbReference>